<dbReference type="OrthoDB" id="29773at2759"/>
<feature type="transmembrane region" description="Helical" evidence="1">
    <location>
        <begin position="29"/>
        <end position="47"/>
    </location>
</feature>
<proteinExistence type="predicted"/>
<reference evidence="2" key="1">
    <citation type="submission" date="2018-11" db="EMBL/GenBank/DDBJ databases">
        <authorList>
            <consortium name="Pathogen Informatics"/>
        </authorList>
    </citation>
    <scope>NUCLEOTIDE SEQUENCE [LARGE SCALE GENOMIC DNA]</scope>
</reference>
<keyword evidence="1" id="KW-1133">Transmembrane helix</keyword>
<accession>A0A3P8BKB2</accession>
<dbReference type="PANTHER" id="PTHR13146:SF0">
    <property type="entry name" value="SOLUTE CARRIER FAMILY 35 MEMBER F6"/>
    <property type="match status" value="1"/>
</dbReference>
<keyword evidence="1" id="KW-0472">Membrane</keyword>
<organism evidence="2">
    <name type="scientific">Heligmosomoides polygyrus</name>
    <name type="common">Parasitic roundworm</name>
    <dbReference type="NCBI Taxonomy" id="6339"/>
    <lineage>
        <taxon>Eukaryota</taxon>
        <taxon>Metazoa</taxon>
        <taxon>Ecdysozoa</taxon>
        <taxon>Nematoda</taxon>
        <taxon>Chromadorea</taxon>
        <taxon>Rhabditida</taxon>
        <taxon>Rhabditina</taxon>
        <taxon>Rhabditomorpha</taxon>
        <taxon>Strongyloidea</taxon>
        <taxon>Heligmosomidae</taxon>
        <taxon>Heligmosomoides</taxon>
    </lineage>
</organism>
<gene>
    <name evidence="2" type="ORF">HPBE_LOCUS7701</name>
</gene>
<dbReference type="AlphaFoldDB" id="A0A3P8BKB2"/>
<name>A0A3P8BKB2_HELPZ</name>
<keyword evidence="1" id="KW-0812">Transmembrane</keyword>
<sequence>MSATTRTVLDSVRTIVIWAASIPLFHQKFIPLQLIGFALLIIGMFVYNDLVFGPWFRARFLSNTDEPHGCTKLVFARNLGL</sequence>
<dbReference type="GO" id="GO:0016020">
    <property type="term" value="C:membrane"/>
    <property type="evidence" value="ECO:0007669"/>
    <property type="project" value="TreeGrafter"/>
</dbReference>
<evidence type="ECO:0000256" key="1">
    <source>
        <dbReference type="SAM" id="Phobius"/>
    </source>
</evidence>
<protein>
    <submittedName>
        <fullName evidence="2">Uncharacterized protein</fullName>
    </submittedName>
</protein>
<dbReference type="PANTHER" id="PTHR13146">
    <property type="match status" value="1"/>
</dbReference>
<evidence type="ECO:0000313" key="2">
    <source>
        <dbReference type="EMBL" id="VDO73305.1"/>
    </source>
</evidence>
<dbReference type="EMBL" id="UZAH01025955">
    <property type="protein sequence ID" value="VDO73305.1"/>
    <property type="molecule type" value="Genomic_DNA"/>
</dbReference>